<dbReference type="Pfam" id="PF13848">
    <property type="entry name" value="Thioredoxin_6"/>
    <property type="match status" value="1"/>
</dbReference>
<dbReference type="InterPro" id="IPR057642">
    <property type="entry name" value="TXNDC16_2nd"/>
</dbReference>
<feature type="region of interest" description="Disordered" evidence="1">
    <location>
        <begin position="360"/>
        <end position="387"/>
    </location>
</feature>
<dbReference type="EMBL" id="LSYS01003973">
    <property type="protein sequence ID" value="OPJ81297.1"/>
    <property type="molecule type" value="Genomic_DNA"/>
</dbReference>
<feature type="compositionally biased region" description="Acidic residues" evidence="1">
    <location>
        <begin position="364"/>
        <end position="376"/>
    </location>
</feature>
<dbReference type="STRING" id="372326.A0A1V4KBQ7"/>
<dbReference type="Pfam" id="PF24508">
    <property type="entry name" value="TXNDC16_N"/>
    <property type="match status" value="1"/>
</dbReference>
<feature type="compositionally biased region" description="Basic and acidic residues" evidence="1">
    <location>
        <begin position="826"/>
        <end position="838"/>
    </location>
</feature>
<dbReference type="SUPFAM" id="SSF52833">
    <property type="entry name" value="Thioredoxin-like"/>
    <property type="match status" value="1"/>
</dbReference>
<dbReference type="Pfam" id="PF24509">
    <property type="entry name" value="TXNDC16_2nd"/>
    <property type="match status" value="1"/>
</dbReference>
<dbReference type="Gene3D" id="3.40.30.10">
    <property type="entry name" value="Glutaredoxin"/>
    <property type="match status" value="2"/>
</dbReference>
<feature type="domain" description="TXNDC16 N-terminal" evidence="3">
    <location>
        <begin position="31"/>
        <end position="134"/>
    </location>
</feature>
<proteinExistence type="predicted"/>
<accession>A0A1V4KBQ7</accession>
<dbReference type="InterPro" id="IPR013766">
    <property type="entry name" value="Thioredoxin_domain"/>
</dbReference>
<sequence>MCAAVLAAAVEGQGLHLGTSSHHSPVPVADKSHELSPQEYFSSLQAGRASLAYFSHSVSPGAQPFLEQIENSVEALQDYGISVVKVNCPKEDVSRYCGKENTLRKAYLFRGNVLIREFPTDALFDVNSIVANVLFALLFNEVKYVETLADLQNIENTLKGRSNMVFAYVQATGTAEHRAVMEAAFVYGTVHQFVLTTEATLLKDTGNDEPDMSSARLLFCHCQWATDLAQPCRRTAMEQPLTLLNIHRHLKLMGAPLVTEVAEDPEKVSTVHLQLGLPLVFILSQKETYEADRRTAEFVAWQLLGKAGVALLSRDLVDSNILLRSNIALKTPDEGVPIKYLVLEDTDEVITLVEDKSKVKQIQEDEEENEEDEDEKENNNQDIQDDQVVEAVSRDKKRELPLEQILALTEETFHSALLETARTVVMFYASWEAVSLAVLRSYTEVADHLKGTQGVLLSRVNCWDWPGVCTKENVTQFPTIKIYEKGERSVMYDGMWGTEELTNFIMLSRVSCPLKLTTIEEAEGYLRGEFPPELSSFHHTSVLGVFSTATIEAKEAFEEAGNILSGHVTMGMYFEDDALALSRQYAVSPPALLLARSGGRSVEGIALSKQSVQDMVQMIRYELLDIFPEITVQNLPPYLQLGKPFLILFSDGDISQMESEEMLKVAKRRSQQVFVACWLNLKKTPVGRGILKAYFATVPSLPLLVWVNLHAGGQVFKFPSEQSITEMNILSWLEKLKAGLEIPSSTLSEEDWKPPLPAYDFLRMMETTMPELSLHTSHHPGEMPEQRPPESPGGDTAVPKEPSQENKAEKVVSPGRDLRGTAPRLAAREKQGKRHSEL</sequence>
<protein>
    <submittedName>
        <fullName evidence="6">Thioredoxin domain-containing protein 16</fullName>
    </submittedName>
</protein>
<dbReference type="PANTHER" id="PTHR22699:SF1">
    <property type="entry name" value="THIOREDOXIN DOMAIN-CONTAINING PROTEIN 16"/>
    <property type="match status" value="1"/>
</dbReference>
<name>A0A1V4KBQ7_PATFA</name>
<dbReference type="CDD" id="cd02961">
    <property type="entry name" value="PDI_a_family"/>
    <property type="match status" value="1"/>
</dbReference>
<dbReference type="Pfam" id="PF00085">
    <property type="entry name" value="Thioredoxin"/>
    <property type="match status" value="1"/>
</dbReference>
<organism evidence="6 7">
    <name type="scientific">Patagioenas fasciata monilis</name>
    <dbReference type="NCBI Taxonomy" id="372326"/>
    <lineage>
        <taxon>Eukaryota</taxon>
        <taxon>Metazoa</taxon>
        <taxon>Chordata</taxon>
        <taxon>Craniata</taxon>
        <taxon>Vertebrata</taxon>
        <taxon>Euteleostomi</taxon>
        <taxon>Archelosauria</taxon>
        <taxon>Archosauria</taxon>
        <taxon>Dinosauria</taxon>
        <taxon>Saurischia</taxon>
        <taxon>Theropoda</taxon>
        <taxon>Coelurosauria</taxon>
        <taxon>Aves</taxon>
        <taxon>Neognathae</taxon>
        <taxon>Neoaves</taxon>
        <taxon>Columbimorphae</taxon>
        <taxon>Columbiformes</taxon>
        <taxon>Columbidae</taxon>
        <taxon>Patagioenas</taxon>
    </lineage>
</organism>
<dbReference type="InterPro" id="IPR040090">
    <property type="entry name" value="TXNDC16"/>
</dbReference>
<evidence type="ECO:0000259" key="3">
    <source>
        <dbReference type="Pfam" id="PF24508"/>
    </source>
</evidence>
<dbReference type="InterPro" id="IPR036249">
    <property type="entry name" value="Thioredoxin-like_sf"/>
</dbReference>
<dbReference type="AlphaFoldDB" id="A0A1V4KBQ7"/>
<evidence type="ECO:0000259" key="2">
    <source>
        <dbReference type="Pfam" id="PF00085"/>
    </source>
</evidence>
<evidence type="ECO:0000313" key="6">
    <source>
        <dbReference type="EMBL" id="OPJ81297.1"/>
    </source>
</evidence>
<dbReference type="InterPro" id="IPR057645">
    <property type="entry name" value="TXNDC16_3rd"/>
</dbReference>
<feature type="domain" description="Thioredoxin" evidence="2">
    <location>
        <begin position="405"/>
        <end position="505"/>
    </location>
</feature>
<keyword evidence="7" id="KW-1185">Reference proteome</keyword>
<feature type="domain" description="TXNDC16 second thioredoxin-like" evidence="4">
    <location>
        <begin position="135"/>
        <end position="256"/>
    </location>
</feature>
<comment type="caution">
    <text evidence="6">The sequence shown here is derived from an EMBL/GenBank/DDBJ whole genome shotgun (WGS) entry which is preliminary data.</text>
</comment>
<reference evidence="6 7" key="1">
    <citation type="submission" date="2016-02" db="EMBL/GenBank/DDBJ databases">
        <title>Band-tailed pigeon sequencing and assembly.</title>
        <authorList>
            <person name="Soares A.E."/>
            <person name="Novak B.J."/>
            <person name="Rice E.S."/>
            <person name="O'Connell B."/>
            <person name="Chang D."/>
            <person name="Weber S."/>
            <person name="Shapiro B."/>
        </authorList>
    </citation>
    <scope>NUCLEOTIDE SEQUENCE [LARGE SCALE GENOMIC DNA]</scope>
    <source>
        <strain evidence="6">BTP2013</strain>
        <tissue evidence="6">Blood</tissue>
    </source>
</reference>
<dbReference type="PANTHER" id="PTHR22699">
    <property type="entry name" value="THIOREDOXIN DOMAIN-CONTAINING PROTEIN 16"/>
    <property type="match status" value="1"/>
</dbReference>
<evidence type="ECO:0000313" key="7">
    <source>
        <dbReference type="Proteomes" id="UP000190648"/>
    </source>
</evidence>
<feature type="region of interest" description="Disordered" evidence="1">
    <location>
        <begin position="774"/>
        <end position="838"/>
    </location>
</feature>
<dbReference type="Proteomes" id="UP000190648">
    <property type="component" value="Unassembled WGS sequence"/>
</dbReference>
<evidence type="ECO:0000259" key="5">
    <source>
        <dbReference type="Pfam" id="PF24510"/>
    </source>
</evidence>
<dbReference type="OrthoDB" id="427280at2759"/>
<evidence type="ECO:0000256" key="1">
    <source>
        <dbReference type="SAM" id="MobiDB-lite"/>
    </source>
</evidence>
<dbReference type="Pfam" id="PF24510">
    <property type="entry name" value="TXNDC16_3rd"/>
    <property type="match status" value="1"/>
</dbReference>
<dbReference type="InterPro" id="IPR057639">
    <property type="entry name" value="TXNDC16_N"/>
</dbReference>
<feature type="domain" description="TXNDC16 third thioredoxin-like" evidence="5">
    <location>
        <begin position="257"/>
        <end position="348"/>
    </location>
</feature>
<gene>
    <name evidence="6" type="primary">TXNDC16</name>
    <name evidence="6" type="ORF">AV530_009776</name>
</gene>
<evidence type="ECO:0000259" key="4">
    <source>
        <dbReference type="Pfam" id="PF24509"/>
    </source>
</evidence>
<feature type="compositionally biased region" description="Basic and acidic residues" evidence="1">
    <location>
        <begin position="779"/>
        <end position="788"/>
    </location>
</feature>